<evidence type="ECO:0000256" key="1">
    <source>
        <dbReference type="ARBA" id="ARBA00001947"/>
    </source>
</evidence>
<dbReference type="Gene3D" id="2.30.40.10">
    <property type="entry name" value="Urease, subunit C, domain 1"/>
    <property type="match status" value="1"/>
</dbReference>
<dbReference type="InterPro" id="IPR050378">
    <property type="entry name" value="Metallo-dep_Hydrolases_sf"/>
</dbReference>
<evidence type="ECO:0000256" key="4">
    <source>
        <dbReference type="ARBA" id="ARBA00022801"/>
    </source>
</evidence>
<dbReference type="PANTHER" id="PTHR11647:SF1">
    <property type="entry name" value="COLLAPSIN RESPONSE MEDIATOR PROTEIN"/>
    <property type="match status" value="1"/>
</dbReference>
<sequence length="482" mass="53632">MTFEQFNNIESLLDNSSSPLLIQNGTVVDHAEIRKADVLVIDGKIEQVAENLKPVSEDTRVVDATGLYVMPGGIDVHTHFNIDAGITRSCDDFFTGTRAAACGGTTMIIDHMGFGPKGCDLFHQLDVYHGYAADKAVIDYSFHGVIQHVDDQVLEQMHAMVHERGIPSFKLYLTYSYKLDDCSVLKALTQLKKVGALTTVHPENDAALSLKRKQFIEQGKVEAKYHALSRPLECEAEAIARVINLAKLADSAPLYIVHLSNGLGLDYTRLARENNQPVWVETCPQYLVLSSDRYEREDALKYVLSPPLRDKTESEKLWKGLADGSIDTVATDHCAFTYVEQKQLGAKDFTKTPNGIPGVETRMPLMFSEGVIAGRITPNQFVSLTSYEPAKLFGLYPQKGYLGCGADADLVLFDPNKKQTIRHNNLHDNADYTPYESIACQGWPLMTFSRGRLVAYDGEFIGEAGDGQFIHRRPFSMIEKLK</sequence>
<dbReference type="InterPro" id="IPR011778">
    <property type="entry name" value="Hydantoinase/dihydroPyrase"/>
</dbReference>
<accession>A0A9X3CES9</accession>
<dbReference type="InterPro" id="IPR032466">
    <property type="entry name" value="Metal_Hydrolase"/>
</dbReference>
<dbReference type="EMBL" id="JAKRRX010000028">
    <property type="protein sequence ID" value="MCW8333590.1"/>
    <property type="molecule type" value="Genomic_DNA"/>
</dbReference>
<evidence type="ECO:0000256" key="5">
    <source>
        <dbReference type="PIRSR" id="PIRSR611778-50"/>
    </source>
</evidence>
<dbReference type="Proteomes" id="UP001155586">
    <property type="component" value="Unassembled WGS sequence"/>
</dbReference>
<comment type="cofactor">
    <cofactor evidence="1">
        <name>Zn(2+)</name>
        <dbReference type="ChEBI" id="CHEBI:29105"/>
    </cofactor>
</comment>
<comment type="caution">
    <text evidence="7">The sequence shown here is derived from an EMBL/GenBank/DDBJ whole genome shotgun (WGS) entry which is preliminary data.</text>
</comment>
<dbReference type="InterPro" id="IPR006680">
    <property type="entry name" value="Amidohydro-rel"/>
</dbReference>
<organism evidence="7 8">
    <name type="scientific">Vibrio paucivorans</name>
    <dbReference type="NCBI Taxonomy" id="2829489"/>
    <lineage>
        <taxon>Bacteria</taxon>
        <taxon>Pseudomonadati</taxon>
        <taxon>Pseudomonadota</taxon>
        <taxon>Gammaproteobacteria</taxon>
        <taxon>Vibrionales</taxon>
        <taxon>Vibrionaceae</taxon>
        <taxon>Vibrio</taxon>
    </lineage>
</organism>
<keyword evidence="3" id="KW-0479">Metal-binding</keyword>
<dbReference type="NCBIfam" id="TIGR02033">
    <property type="entry name" value="D-hydantoinase"/>
    <property type="match status" value="1"/>
</dbReference>
<dbReference type="Pfam" id="PF01979">
    <property type="entry name" value="Amidohydro_1"/>
    <property type="match status" value="1"/>
</dbReference>
<gene>
    <name evidence="7" type="primary">hydA</name>
    <name evidence="7" type="ORF">MD483_07105</name>
</gene>
<keyword evidence="8" id="KW-1185">Reference proteome</keyword>
<feature type="domain" description="Amidohydrolase-related" evidence="6">
    <location>
        <begin position="68"/>
        <end position="454"/>
    </location>
</feature>
<evidence type="ECO:0000313" key="7">
    <source>
        <dbReference type="EMBL" id="MCW8333590.1"/>
    </source>
</evidence>
<reference evidence="7" key="1">
    <citation type="submission" date="2022-02" db="EMBL/GenBank/DDBJ databases">
        <title>Vibrio sp. nov., a new bacterium isolated from Bohai sea, China.</title>
        <authorList>
            <person name="Yuan Y."/>
        </authorList>
    </citation>
    <scope>NUCLEOTIDE SEQUENCE</scope>
    <source>
        <strain evidence="7">DBSS07</strain>
    </source>
</reference>
<dbReference type="AlphaFoldDB" id="A0A9X3CES9"/>
<dbReference type="GO" id="GO:0004157">
    <property type="term" value="F:dihydropyrimidinase activity"/>
    <property type="evidence" value="ECO:0007669"/>
    <property type="project" value="UniProtKB-EC"/>
</dbReference>
<protein>
    <submittedName>
        <fullName evidence="7">Dihydropyrimidinase</fullName>
        <ecNumber evidence="7">3.5.2.2</ecNumber>
    </submittedName>
</protein>
<evidence type="ECO:0000256" key="3">
    <source>
        <dbReference type="ARBA" id="ARBA00022723"/>
    </source>
</evidence>
<dbReference type="PANTHER" id="PTHR11647">
    <property type="entry name" value="HYDRANTOINASE/DIHYDROPYRIMIDINASE FAMILY MEMBER"/>
    <property type="match status" value="1"/>
</dbReference>
<proteinExistence type="inferred from homology"/>
<dbReference type="Gene3D" id="3.20.20.140">
    <property type="entry name" value="Metal-dependent hydrolases"/>
    <property type="match status" value="1"/>
</dbReference>
<dbReference type="InterPro" id="IPR011059">
    <property type="entry name" value="Metal-dep_hydrolase_composite"/>
</dbReference>
<dbReference type="SUPFAM" id="SSF51338">
    <property type="entry name" value="Composite domain of metallo-dependent hydrolases"/>
    <property type="match status" value="2"/>
</dbReference>
<evidence type="ECO:0000259" key="6">
    <source>
        <dbReference type="Pfam" id="PF01979"/>
    </source>
</evidence>
<dbReference type="FunFam" id="3.20.20.140:FF:000076">
    <property type="entry name" value="Dihydropyrimidinase like 2"/>
    <property type="match status" value="1"/>
</dbReference>
<dbReference type="SUPFAM" id="SSF51556">
    <property type="entry name" value="Metallo-dependent hydrolases"/>
    <property type="match status" value="1"/>
</dbReference>
<evidence type="ECO:0000256" key="2">
    <source>
        <dbReference type="ARBA" id="ARBA00008829"/>
    </source>
</evidence>
<evidence type="ECO:0000313" key="8">
    <source>
        <dbReference type="Proteomes" id="UP001155586"/>
    </source>
</evidence>
<dbReference type="EC" id="3.5.2.2" evidence="7"/>
<comment type="similarity">
    <text evidence="2">Belongs to the metallo-dependent hydrolases superfamily. Hydantoinase/dihydropyrimidinase family.</text>
</comment>
<comment type="PTM">
    <text evidence="5">Carbamylation allows a single lysine to coordinate two divalent metal cations.</text>
</comment>
<dbReference type="GO" id="GO:0046872">
    <property type="term" value="F:metal ion binding"/>
    <property type="evidence" value="ECO:0007669"/>
    <property type="project" value="UniProtKB-KW"/>
</dbReference>
<feature type="modified residue" description="N6-carboxylysine" evidence="5">
    <location>
        <position position="170"/>
    </location>
</feature>
<dbReference type="GO" id="GO:0005829">
    <property type="term" value="C:cytosol"/>
    <property type="evidence" value="ECO:0007669"/>
    <property type="project" value="TreeGrafter"/>
</dbReference>
<dbReference type="RefSeq" id="WP_265687108.1">
    <property type="nucleotide sequence ID" value="NZ_JAKRRX010000028.1"/>
</dbReference>
<dbReference type="CDD" id="cd01314">
    <property type="entry name" value="D-HYD"/>
    <property type="match status" value="1"/>
</dbReference>
<keyword evidence="4 7" id="KW-0378">Hydrolase</keyword>
<name>A0A9X3CES9_9VIBR</name>